<gene>
    <name evidence="1" type="ORF">ILYODFUR_006316</name>
</gene>
<reference evidence="1 2" key="1">
    <citation type="submission" date="2021-06" db="EMBL/GenBank/DDBJ databases">
        <authorList>
            <person name="Palmer J.M."/>
        </authorList>
    </citation>
    <scope>NUCLEOTIDE SEQUENCE [LARGE SCALE GENOMIC DNA]</scope>
    <source>
        <strain evidence="2">if_2019</strain>
        <tissue evidence="1">Muscle</tissue>
    </source>
</reference>
<name>A0ABV0V3H2_9TELE</name>
<evidence type="ECO:0000313" key="2">
    <source>
        <dbReference type="Proteomes" id="UP001482620"/>
    </source>
</evidence>
<sequence>MGLGWGGGVRISSVQVKNRPNRDQWVSPTPPPPNHCLLRAAVTPVSRCSSIRVHAFNLGFPSDRQQALNASSLGIKMRLQNSLDGSSAELYWVSAGGTLERSL</sequence>
<evidence type="ECO:0000313" key="1">
    <source>
        <dbReference type="EMBL" id="MEQ2250971.1"/>
    </source>
</evidence>
<proteinExistence type="predicted"/>
<accession>A0ABV0V3H2</accession>
<dbReference type="Proteomes" id="UP001482620">
    <property type="component" value="Unassembled WGS sequence"/>
</dbReference>
<keyword evidence="2" id="KW-1185">Reference proteome</keyword>
<dbReference type="EMBL" id="JAHRIQ010093069">
    <property type="protein sequence ID" value="MEQ2250971.1"/>
    <property type="molecule type" value="Genomic_DNA"/>
</dbReference>
<comment type="caution">
    <text evidence="1">The sequence shown here is derived from an EMBL/GenBank/DDBJ whole genome shotgun (WGS) entry which is preliminary data.</text>
</comment>
<protein>
    <submittedName>
        <fullName evidence="1">Uncharacterized protein</fullName>
    </submittedName>
</protein>
<organism evidence="1 2">
    <name type="scientific">Ilyodon furcidens</name>
    <name type="common">goldbreast splitfin</name>
    <dbReference type="NCBI Taxonomy" id="33524"/>
    <lineage>
        <taxon>Eukaryota</taxon>
        <taxon>Metazoa</taxon>
        <taxon>Chordata</taxon>
        <taxon>Craniata</taxon>
        <taxon>Vertebrata</taxon>
        <taxon>Euteleostomi</taxon>
        <taxon>Actinopterygii</taxon>
        <taxon>Neopterygii</taxon>
        <taxon>Teleostei</taxon>
        <taxon>Neoteleostei</taxon>
        <taxon>Acanthomorphata</taxon>
        <taxon>Ovalentaria</taxon>
        <taxon>Atherinomorphae</taxon>
        <taxon>Cyprinodontiformes</taxon>
        <taxon>Goodeidae</taxon>
        <taxon>Ilyodon</taxon>
    </lineage>
</organism>